<feature type="domain" description="Bacterial Ig-like" evidence="5">
    <location>
        <begin position="869"/>
        <end position="956"/>
    </location>
</feature>
<dbReference type="PANTHER" id="PTHR46388">
    <property type="entry name" value="NHL REPEAT-CONTAINING PROTEIN 2"/>
    <property type="match status" value="1"/>
</dbReference>
<protein>
    <recommendedName>
        <fullName evidence="5">Bacterial Ig-like domain-containing protein</fullName>
    </recommendedName>
</protein>
<evidence type="ECO:0000313" key="6">
    <source>
        <dbReference type="EMBL" id="QEE29898.1"/>
    </source>
</evidence>
<feature type="repeat" description="NHL" evidence="2">
    <location>
        <begin position="331"/>
        <end position="362"/>
    </location>
</feature>
<accession>A0A5B9ECI2</accession>
<proteinExistence type="predicted"/>
<keyword evidence="3" id="KW-1133">Transmembrane helix</keyword>
<dbReference type="RefSeq" id="WP_147649168.1">
    <property type="nucleotide sequence ID" value="NZ_CP042806.1"/>
</dbReference>
<dbReference type="Pfam" id="PF16640">
    <property type="entry name" value="Big_3_5"/>
    <property type="match status" value="10"/>
</dbReference>
<feature type="domain" description="Bacterial Ig-like" evidence="5">
    <location>
        <begin position="1250"/>
        <end position="1333"/>
    </location>
</feature>
<feature type="signal peptide" evidence="4">
    <location>
        <begin position="1"/>
        <end position="18"/>
    </location>
</feature>
<dbReference type="EMBL" id="CP042806">
    <property type="protein sequence ID" value="QEE29898.1"/>
    <property type="molecule type" value="Genomic_DNA"/>
</dbReference>
<feature type="chain" id="PRO_5023101705" description="Bacterial Ig-like domain-containing protein" evidence="4">
    <location>
        <begin position="19"/>
        <end position="1699"/>
    </location>
</feature>
<feature type="domain" description="Bacterial Ig-like" evidence="5">
    <location>
        <begin position="1156"/>
        <end position="1238"/>
    </location>
</feature>
<feature type="domain" description="Bacterial Ig-like" evidence="5">
    <location>
        <begin position="584"/>
        <end position="670"/>
    </location>
</feature>
<dbReference type="Pfam" id="PF01436">
    <property type="entry name" value="NHL"/>
    <property type="match status" value="3"/>
</dbReference>
<keyword evidence="3" id="KW-0472">Membrane</keyword>
<evidence type="ECO:0000256" key="3">
    <source>
        <dbReference type="SAM" id="Phobius"/>
    </source>
</evidence>
<evidence type="ECO:0000313" key="7">
    <source>
        <dbReference type="Proteomes" id="UP000321820"/>
    </source>
</evidence>
<feature type="domain" description="Bacterial Ig-like" evidence="5">
    <location>
        <begin position="1342"/>
        <end position="1421"/>
    </location>
</feature>
<evidence type="ECO:0000256" key="2">
    <source>
        <dbReference type="PROSITE-ProRule" id="PRU00504"/>
    </source>
</evidence>
<feature type="domain" description="Bacterial Ig-like" evidence="5">
    <location>
        <begin position="682"/>
        <end position="764"/>
    </location>
</feature>
<keyword evidence="7" id="KW-1185">Reference proteome</keyword>
<name>A0A5B9ECI2_9BACT</name>
<dbReference type="KEGG" id="talb:FTW19_19110"/>
<dbReference type="InterPro" id="IPR013783">
    <property type="entry name" value="Ig-like_fold"/>
</dbReference>
<evidence type="ECO:0000256" key="1">
    <source>
        <dbReference type="ARBA" id="ARBA00022737"/>
    </source>
</evidence>
<keyword evidence="3" id="KW-0812">Transmembrane</keyword>
<dbReference type="Proteomes" id="UP000321820">
    <property type="component" value="Chromosome"/>
</dbReference>
<keyword evidence="1" id="KW-0677">Repeat</keyword>
<feature type="domain" description="Bacterial Ig-like" evidence="5">
    <location>
        <begin position="1436"/>
        <end position="1521"/>
    </location>
</feature>
<dbReference type="Gene3D" id="2.60.40.10">
    <property type="entry name" value="Immunoglobulins"/>
    <property type="match status" value="12"/>
</dbReference>
<keyword evidence="4" id="KW-0732">Signal</keyword>
<feature type="domain" description="Bacterial Ig-like" evidence="5">
    <location>
        <begin position="967"/>
        <end position="1051"/>
    </location>
</feature>
<dbReference type="InterPro" id="IPR011042">
    <property type="entry name" value="6-blade_b-propeller_TolB-like"/>
</dbReference>
<dbReference type="OrthoDB" id="99353at2"/>
<dbReference type="InterPro" id="IPR001258">
    <property type="entry name" value="NHL_repeat"/>
</dbReference>
<reference evidence="6 7" key="1">
    <citation type="submission" date="2019-08" db="EMBL/GenBank/DDBJ databases">
        <title>Complete genome sequence of Terriglobus albidus strain ORNL.</title>
        <authorList>
            <person name="Podar M."/>
        </authorList>
    </citation>
    <scope>NUCLEOTIDE SEQUENCE [LARGE SCALE GENOMIC DNA]</scope>
    <source>
        <strain evidence="6 7">ORNL</strain>
    </source>
</reference>
<dbReference type="PROSITE" id="PS51125">
    <property type="entry name" value="NHL"/>
    <property type="match status" value="1"/>
</dbReference>
<dbReference type="SUPFAM" id="SSF101898">
    <property type="entry name" value="NHL repeat"/>
    <property type="match status" value="1"/>
</dbReference>
<evidence type="ECO:0000259" key="5">
    <source>
        <dbReference type="Pfam" id="PF16640"/>
    </source>
</evidence>
<dbReference type="Gene3D" id="2.120.10.30">
    <property type="entry name" value="TolB, C-terminal domain"/>
    <property type="match status" value="4"/>
</dbReference>
<feature type="domain" description="Bacterial Ig-like" evidence="5">
    <location>
        <begin position="1062"/>
        <end position="1146"/>
    </location>
</feature>
<feature type="domain" description="Bacterial Ig-like" evidence="5">
    <location>
        <begin position="773"/>
        <end position="858"/>
    </location>
</feature>
<dbReference type="InterPro" id="IPR032109">
    <property type="entry name" value="Big_3_5"/>
</dbReference>
<evidence type="ECO:0000256" key="4">
    <source>
        <dbReference type="SAM" id="SignalP"/>
    </source>
</evidence>
<gene>
    <name evidence="6" type="ORF">FTW19_19110</name>
</gene>
<organism evidence="6 7">
    <name type="scientific">Terriglobus albidus</name>
    <dbReference type="NCBI Taxonomy" id="1592106"/>
    <lineage>
        <taxon>Bacteria</taxon>
        <taxon>Pseudomonadati</taxon>
        <taxon>Acidobacteriota</taxon>
        <taxon>Terriglobia</taxon>
        <taxon>Terriglobales</taxon>
        <taxon>Acidobacteriaceae</taxon>
        <taxon>Terriglobus</taxon>
    </lineage>
</organism>
<feature type="transmembrane region" description="Helical" evidence="3">
    <location>
        <begin position="1644"/>
        <end position="1664"/>
    </location>
</feature>
<dbReference type="PANTHER" id="PTHR46388:SF2">
    <property type="entry name" value="NHL REPEAT-CONTAINING PROTEIN 2"/>
    <property type="match status" value="1"/>
</dbReference>
<feature type="transmembrane region" description="Helical" evidence="3">
    <location>
        <begin position="1615"/>
        <end position="1632"/>
    </location>
</feature>
<sequence>MCAFLPVLPLILAATVFATVPAAAQVFQFPSSVAVGGNSTQTVTVQVTSAGSLGSIAVGTQGLTGYDFSKVSGGTCGINTGYFVGQSCTVAVQFAPQSPGLRSGGIVLKSGSGTVMGWVLLSGTGSGPLVGWLPGTMSTVVGDGTWIYRGDGMQATASTLFLPQGVVVDAAGNLYVTDSSSNRVRRIDAQTQVITTIAGDGNPGYTGDGGAATLASVSNPTGLALDGLGKLYIADNYNHVVRAVDLGTNIIRTVAGTGTAGYSGDGGAATSARLDGPNGLAVDPATGVLYIADTGNSAVRKLDLVTGTINAFAGTGVAGYSGDGGTAVSAQLNLPWGVAVAADGHVCIADQGNHRVRCVTAGVIQHVAGTGTPDFSGDGSAALGAELKYPGALLFDTAGNLLIADTSNNRVRRINAVSGLIETITGTGGQSFQGDDGPANAAMVYGPYSMALDGYGNLYISDMFHNRVRKITTNIAKMTFAAIRVGRTSPTQTITLENAGNASMASTNVVAVSNASLDSSLTTCGANTPLASSASCVVGAQFNPQVIGNPVNGSIEVQSAAINAPAVLQLSGEVLTLDPTTVNLSSSANPSALGAAVTFTAQVLTSGTNVPTGKVTFYDGSTSLGAVNLASGVATLTTGSLMLGSHSITASYEGDVSNNPSTSSALIQVVKQAATVSLGSSLSPSVIKQQVTFTATVMAAGSPTGTITFQDGSATLGAIPINGSGVATITINTLSVGAHSITATYSGDTNTISAVSSVWTQTVNRDTSATTLGAAPSSIKAGEPLTLTATVSNSGLVAVTGSVTFKDGSNTLGTANLNGSGIATWTATGLGGGTHSFTAVYSGDTNNSTSTSALNFTVDTISTTTLLSSNVPTIDAGAQLQLSATVTPSQTTGGQVAGTVTFYDGSIVLGTTTVPVNGVALFPTTSLTVGSHTLTATYSGSTNYTTSTSNIAAVTVRQATTQTVIGSSGSPAIAGSVVTFSITVTGSGGIPAGTVSVKDNGAQISAVTLNGAGKATIATSTLSVGTHVITADYAGDARNNGSSSLPISQEIVQATTTLRVAASANPTVSGQPVSLVATATSNGGVPPGQVQFLDGGVQIGTGTLNGSGVASLQTSSLTPGIHTITAVYAGDATYKPATSNALSLTVLQAITVAVVSDTNPSIAGRNVQFTATVTGGSNLTGTVTFRDGAASLGTVSLQNGVATFSTANLAVGTHSITATYSGDSTNASASSAVWSQQITSATTTVRATPGTTTLIYGAALTVQVQVTGNGGDVTGQVTLLDGATSVASGTLGANGTATLITSSLTIGPHTLIVYYAGDAKNTAADSGPIQILVRQNSQVALVSSLNPALTGETVVLTAKVTNVDGKPTGSITFLDGGSLLGQATLDANGNASFSSATLVAGKHVITAQYSGDTLNLTSSATLMQEMDLRPTTTGLSVSATSLQTGQTVTLVAVVRGTGPAMPTGAVLFTSGTTTIGTATVDTNGLATLTVSPSAATYHVVATYSGDFLYAGSASSSIDVVVSQAQVFTLALSPSKINLTSGDHATVTLSISSLNSFADTLNLGCNGLPFAATCTFSPNSLKLSANVTQQVQLQIDTGNPLGAGASASVRSTDTPILATILWPGATMLGLLGMGMRKRRRWLGSLLMALAMIGIAGGTTGCTGALHTNTTPAGSYTFQVSGVGAASGAKQAIDVTLTVGQ</sequence>